<gene>
    <name evidence="1" type="ORF">FB566_1468</name>
</gene>
<evidence type="ECO:0000313" key="1">
    <source>
        <dbReference type="EMBL" id="TQL75950.1"/>
    </source>
</evidence>
<name>A0A543ATM3_9ACTN</name>
<dbReference type="EMBL" id="VFOW01000001">
    <property type="protein sequence ID" value="TQL75950.1"/>
    <property type="molecule type" value="Genomic_DNA"/>
</dbReference>
<sequence length="101" mass="11193">MSVNIGVDLRVEGLDTVDQAHRVADAVTEFVATERISRAEFPVKTAVVRRRPIVKARTPYPLIIGGFGNWSERFEAGVRGAITGVAPDAQIMFEYDYPDEI</sequence>
<organism evidence="1 2">
    <name type="scientific">Stackebrandtia endophytica</name>
    <dbReference type="NCBI Taxonomy" id="1496996"/>
    <lineage>
        <taxon>Bacteria</taxon>
        <taxon>Bacillati</taxon>
        <taxon>Actinomycetota</taxon>
        <taxon>Actinomycetes</taxon>
        <taxon>Glycomycetales</taxon>
        <taxon>Glycomycetaceae</taxon>
        <taxon>Stackebrandtia</taxon>
    </lineage>
</organism>
<dbReference type="InParanoid" id="A0A543ATM3"/>
<dbReference type="Proteomes" id="UP000317043">
    <property type="component" value="Unassembled WGS sequence"/>
</dbReference>
<dbReference type="OrthoDB" id="4562967at2"/>
<reference evidence="1 2" key="1">
    <citation type="submission" date="2019-06" db="EMBL/GenBank/DDBJ databases">
        <title>Sequencing the genomes of 1000 actinobacteria strains.</title>
        <authorList>
            <person name="Klenk H.-P."/>
        </authorList>
    </citation>
    <scope>NUCLEOTIDE SEQUENCE [LARGE SCALE GENOMIC DNA]</scope>
    <source>
        <strain evidence="1 2">DSM 45928</strain>
    </source>
</reference>
<protein>
    <submittedName>
        <fullName evidence="1">Uncharacterized protein</fullName>
    </submittedName>
</protein>
<keyword evidence="2" id="KW-1185">Reference proteome</keyword>
<evidence type="ECO:0000313" key="2">
    <source>
        <dbReference type="Proteomes" id="UP000317043"/>
    </source>
</evidence>
<proteinExistence type="predicted"/>
<dbReference type="RefSeq" id="WP_142036618.1">
    <property type="nucleotide sequence ID" value="NZ_JBHTGS010000001.1"/>
</dbReference>
<comment type="caution">
    <text evidence="1">The sequence shown here is derived from an EMBL/GenBank/DDBJ whole genome shotgun (WGS) entry which is preliminary data.</text>
</comment>
<accession>A0A543ATM3</accession>
<dbReference type="AlphaFoldDB" id="A0A543ATM3"/>